<organism evidence="1 2">
    <name type="scientific">Sphaerospermopsis reniformis</name>
    <dbReference type="NCBI Taxonomy" id="531300"/>
    <lineage>
        <taxon>Bacteria</taxon>
        <taxon>Bacillati</taxon>
        <taxon>Cyanobacteriota</taxon>
        <taxon>Cyanophyceae</taxon>
        <taxon>Nostocales</taxon>
        <taxon>Aphanizomenonaceae</taxon>
        <taxon>Sphaerospermopsis</taxon>
    </lineage>
</organism>
<name>A0A479ZUE0_9CYAN</name>
<dbReference type="AlphaFoldDB" id="A0A479ZUE0"/>
<comment type="caution">
    <text evidence="1">The sequence shown here is derived from an EMBL/GenBank/DDBJ whole genome shotgun (WGS) entry which is preliminary data.</text>
</comment>
<evidence type="ECO:0000313" key="1">
    <source>
        <dbReference type="EMBL" id="GCL36175.1"/>
    </source>
</evidence>
<accession>A0A479ZUE0</accession>
<evidence type="ECO:0000313" key="2">
    <source>
        <dbReference type="Proteomes" id="UP000300142"/>
    </source>
</evidence>
<dbReference type="RefSeq" id="WP_236104009.1">
    <property type="nucleotide sequence ID" value="NZ_BJCE01000028.1"/>
</dbReference>
<keyword evidence="2" id="KW-1185">Reference proteome</keyword>
<protein>
    <submittedName>
        <fullName evidence="1">Uncharacterized protein</fullName>
    </submittedName>
</protein>
<dbReference type="EMBL" id="BJCE01000028">
    <property type="protein sequence ID" value="GCL36175.1"/>
    <property type="molecule type" value="Genomic_DNA"/>
</dbReference>
<dbReference type="Proteomes" id="UP000300142">
    <property type="component" value="Unassembled WGS sequence"/>
</dbReference>
<gene>
    <name evidence="1" type="ORF">SR1949_12770</name>
</gene>
<reference evidence="2" key="1">
    <citation type="submission" date="2019-02" db="EMBL/GenBank/DDBJ databases">
        <title>Draft genome sequence of Sphaerospermopsis reniformis NIES-1949.</title>
        <authorList>
            <person name="Yamaguchi H."/>
            <person name="Suzuki S."/>
            <person name="Kawachi M."/>
        </authorList>
    </citation>
    <scope>NUCLEOTIDE SEQUENCE [LARGE SCALE GENOMIC DNA]</scope>
    <source>
        <strain evidence="2">NIES-1949</strain>
    </source>
</reference>
<proteinExistence type="predicted"/>
<sequence length="80" mass="9341">MVGLGEHTPFECIGEIEESRLYMKRCVERGLTGKALDMFTEEILSNSGINWQEIEQKYNSVYSTEHAIPDWIFEKIKEQL</sequence>